<evidence type="ECO:0000313" key="2">
    <source>
        <dbReference type="EMBL" id="RID84045.1"/>
    </source>
</evidence>
<protein>
    <submittedName>
        <fullName evidence="2">Uncharacterized protein</fullName>
    </submittedName>
</protein>
<keyword evidence="1" id="KW-1133">Transmembrane helix</keyword>
<evidence type="ECO:0000256" key="1">
    <source>
        <dbReference type="SAM" id="Phobius"/>
    </source>
</evidence>
<proteinExistence type="predicted"/>
<dbReference type="EMBL" id="QWVS01000028">
    <property type="protein sequence ID" value="RID84045.1"/>
    <property type="molecule type" value="Genomic_DNA"/>
</dbReference>
<gene>
    <name evidence="2" type="ORF">D1953_14455</name>
</gene>
<name>A0A398B2H5_9BACI</name>
<feature type="transmembrane region" description="Helical" evidence="1">
    <location>
        <begin position="57"/>
        <end position="76"/>
    </location>
</feature>
<keyword evidence="3" id="KW-1185">Reference proteome</keyword>
<dbReference type="AlphaFoldDB" id="A0A398B2H5"/>
<organism evidence="2 3">
    <name type="scientific">Peribacillus asahii</name>
    <dbReference type="NCBI Taxonomy" id="228899"/>
    <lineage>
        <taxon>Bacteria</taxon>
        <taxon>Bacillati</taxon>
        <taxon>Bacillota</taxon>
        <taxon>Bacilli</taxon>
        <taxon>Bacillales</taxon>
        <taxon>Bacillaceae</taxon>
        <taxon>Peribacillus</taxon>
    </lineage>
</organism>
<dbReference type="Proteomes" id="UP000266016">
    <property type="component" value="Unassembled WGS sequence"/>
</dbReference>
<feature type="transmembrane region" description="Helical" evidence="1">
    <location>
        <begin position="183"/>
        <end position="204"/>
    </location>
</feature>
<feature type="transmembrane region" description="Helical" evidence="1">
    <location>
        <begin position="31"/>
        <end position="51"/>
    </location>
</feature>
<keyword evidence="1" id="KW-0472">Membrane</keyword>
<dbReference type="RefSeq" id="WP_119117897.1">
    <property type="nucleotide sequence ID" value="NZ_QWVS01000028.1"/>
</dbReference>
<accession>A0A398B2H5</accession>
<evidence type="ECO:0000313" key="3">
    <source>
        <dbReference type="Proteomes" id="UP000266016"/>
    </source>
</evidence>
<feature type="transmembrane region" description="Helical" evidence="1">
    <location>
        <begin position="88"/>
        <end position="107"/>
    </location>
</feature>
<feature type="transmembrane region" description="Helical" evidence="1">
    <location>
        <begin position="119"/>
        <end position="136"/>
    </location>
</feature>
<reference evidence="2 3" key="1">
    <citation type="submission" date="2018-08" db="EMBL/GenBank/DDBJ databases">
        <title>Bacillus jemisoniae sp. nov., Bacillus chryseoplanitiae sp. nov., Bacillus resnikiae sp. nov., and Bacillus frankliniae sp. nov., isolated from Viking spacecraft and associated surfaces.</title>
        <authorList>
            <person name="Seuylemezian A."/>
            <person name="Vaishampayan P."/>
        </authorList>
    </citation>
    <scope>NUCLEOTIDE SEQUENCE [LARGE SCALE GENOMIC DNA]</scope>
    <source>
        <strain evidence="2 3">MA001</strain>
    </source>
</reference>
<sequence>MLKIPQHKRFNQLPEHIQDQLQPLPVYQIKFVIAGGTFLLLDAFVLIPLLFPYMKAFLYVILPLLAGISIWAIWLLCKKVEDIELDSVLFSGYLGVVGAISYFLMGLKYSYIGGIQSPIYYIVMCVLFLATVYFSILQQYKKYDSIEKRPKKNTPAWQYTLVRVSVPVGYIIAQYIMGLSPTLVLVVMTIVWYGFSYLFIWILAKSFHKYFFIKENIHLVYFVNKKLGRKARGAD</sequence>
<feature type="transmembrane region" description="Helical" evidence="1">
    <location>
        <begin position="156"/>
        <end position="177"/>
    </location>
</feature>
<comment type="caution">
    <text evidence="2">The sequence shown here is derived from an EMBL/GenBank/DDBJ whole genome shotgun (WGS) entry which is preliminary data.</text>
</comment>
<keyword evidence="1" id="KW-0812">Transmembrane</keyword>